<feature type="transmembrane region" description="Helical" evidence="9">
    <location>
        <begin position="795"/>
        <end position="822"/>
    </location>
</feature>
<dbReference type="EMBL" id="LGSR01000020">
    <property type="protein sequence ID" value="KOS18390.1"/>
    <property type="molecule type" value="Genomic_DNA"/>
</dbReference>
<feature type="compositionally biased region" description="Low complexity" evidence="8">
    <location>
        <begin position="402"/>
        <end position="411"/>
    </location>
</feature>
<feature type="transmembrane region" description="Helical" evidence="9">
    <location>
        <begin position="765"/>
        <end position="788"/>
    </location>
</feature>
<dbReference type="STRING" id="150374.A0A0M8N254"/>
<feature type="transmembrane region" description="Helical" evidence="9">
    <location>
        <begin position="213"/>
        <end position="236"/>
    </location>
</feature>
<feature type="domain" description="Sodium/calcium exchanger membrane region" evidence="10">
    <location>
        <begin position="731"/>
        <end position="874"/>
    </location>
</feature>
<name>A0A0M8N254_ESCWE</name>
<evidence type="ECO:0000256" key="8">
    <source>
        <dbReference type="SAM" id="MobiDB-lite"/>
    </source>
</evidence>
<evidence type="ECO:0000313" key="11">
    <source>
        <dbReference type="EMBL" id="KOS18390.1"/>
    </source>
</evidence>
<protein>
    <submittedName>
        <fullName evidence="11">Vacuolar calcium ion transporter</fullName>
    </submittedName>
</protein>
<feature type="region of interest" description="Disordered" evidence="8">
    <location>
        <begin position="497"/>
        <end position="551"/>
    </location>
</feature>
<feature type="transmembrane region" description="Helical" evidence="9">
    <location>
        <begin position="351"/>
        <end position="369"/>
    </location>
</feature>
<feature type="transmembrane region" description="Helical" evidence="9">
    <location>
        <begin position="320"/>
        <end position="339"/>
    </location>
</feature>
<sequence>MKKASQDPPDTTASKRSGPHPGAHGLPRDSTTTIELQPDHVQAVNDLLLLQPISEIPPARPDTGSNDARTSSVSTGVTGVIDHQTVSSEKLQPPASDSSSRSHSTLHVQIPLAPSGKEERQGSFIGDPKSRRGTTPTSNILEIHAGALADQHQKEGGDAHDSQHGPHEGPAGQRETLLQEIRRSCWLVATHSWMNVLLVFVPLGIITSQISSIHGGVVFAVNCIAIIPLAGLLSFATESVASKMGDALGALLNVTFGNAVELIIFIIALAKNEIRIVQASLLGSILANLLLILGMCFFFGGLRYREQVYNSTVTQMSACLLSLSVISLVLPTAFHASFADTRRADDQSLKISRGTSVILLIVYIIYLLFQLKSHAYLYESTPQHIVDAESVPGPAAAWLDTSSSDSSSSDSSDSDDSGYSRDTVKRRMKKVLRAGRRRRSSAGSTERHDLSRSTSFRTNASPLDEAAAVAAAAATLEFSSSRPAVPRLFLDHHHHPREEADDDAERPHHNGKGRGARSLRKKHRKRRSQHHHHHHHHHHHQRRGSAFDAQPATNTTNTAAAAAASVQSPVGDRITHQALREGEPRRLDFAIPARVQDNSGQQTGADGNGDSNGDGSGNGDGGGGPSNVSNSALRKPFPGLRTMSVRNLAPTVFVQKPQADALPSAPAGPVPRVRLGIRRTNSLPDRLREYSLRAPGAMLPARIPLSALDRAGRHPDDDEHNDEEHLSQWAAVILLLVTTGLVAACAEFLVGSIEEVTSDSSLGEAFIGLILLPIVGNAAEHVTALTVAMKNKMDLAIGVAVGSSIQIAIFVTPLVVILGWIIGKDMTLYFTLFETVCLFVSAFMVNFLVLDGRSNYLEGALLCAVYCIIGVVAFFYPAQEDTSTWGS</sequence>
<keyword evidence="12" id="KW-1185">Reference proteome</keyword>
<feature type="region of interest" description="Disordered" evidence="8">
    <location>
        <begin position="1"/>
        <end position="39"/>
    </location>
</feature>
<dbReference type="InterPro" id="IPR044880">
    <property type="entry name" value="NCX_ion-bd_dom_sf"/>
</dbReference>
<organism evidence="11 12">
    <name type="scientific">Escovopsis weberi</name>
    <dbReference type="NCBI Taxonomy" id="150374"/>
    <lineage>
        <taxon>Eukaryota</taxon>
        <taxon>Fungi</taxon>
        <taxon>Dikarya</taxon>
        <taxon>Ascomycota</taxon>
        <taxon>Pezizomycotina</taxon>
        <taxon>Sordariomycetes</taxon>
        <taxon>Hypocreomycetidae</taxon>
        <taxon>Hypocreales</taxon>
        <taxon>Hypocreaceae</taxon>
        <taxon>Escovopsis</taxon>
    </lineage>
</organism>
<feature type="transmembrane region" description="Helical" evidence="9">
    <location>
        <begin position="828"/>
        <end position="849"/>
    </location>
</feature>
<proteinExistence type="inferred from homology"/>
<dbReference type="Gene3D" id="1.20.1420.30">
    <property type="entry name" value="NCX, central ion-binding region"/>
    <property type="match status" value="2"/>
</dbReference>
<reference evidence="11 12" key="1">
    <citation type="submission" date="2015-07" db="EMBL/GenBank/DDBJ databases">
        <title>The genome of the fungus Escovopsis weberi, a specialized disease agent of ant agriculture.</title>
        <authorList>
            <person name="de Man T.J."/>
            <person name="Stajich J.E."/>
            <person name="Kubicek C.P."/>
            <person name="Chenthamara K."/>
            <person name="Atanasova L."/>
            <person name="Druzhinina I.S."/>
            <person name="Birnbaum S."/>
            <person name="Barribeau S.M."/>
            <person name="Teiling C."/>
            <person name="Suen G."/>
            <person name="Currie C."/>
            <person name="Gerardo N.M."/>
        </authorList>
    </citation>
    <scope>NUCLEOTIDE SEQUENCE [LARGE SCALE GENOMIC DNA]</scope>
</reference>
<dbReference type="Pfam" id="PF01699">
    <property type="entry name" value="Na_Ca_ex"/>
    <property type="match status" value="2"/>
</dbReference>
<evidence type="ECO:0000313" key="12">
    <source>
        <dbReference type="Proteomes" id="UP000053831"/>
    </source>
</evidence>
<evidence type="ECO:0000256" key="3">
    <source>
        <dbReference type="ARBA" id="ARBA00022448"/>
    </source>
</evidence>
<feature type="compositionally biased region" description="Polar residues" evidence="8">
    <location>
        <begin position="63"/>
        <end position="77"/>
    </location>
</feature>
<dbReference type="InterPro" id="IPR004713">
    <property type="entry name" value="CaH_exchang"/>
</dbReference>
<keyword evidence="3" id="KW-0813">Transport</keyword>
<comment type="caution">
    <text evidence="11">The sequence shown here is derived from an EMBL/GenBank/DDBJ whole genome shotgun (WGS) entry which is preliminary data.</text>
</comment>
<feature type="compositionally biased region" description="Basic residues" evidence="8">
    <location>
        <begin position="426"/>
        <end position="440"/>
    </location>
</feature>
<evidence type="ECO:0000256" key="5">
    <source>
        <dbReference type="ARBA" id="ARBA00022989"/>
    </source>
</evidence>
<dbReference type="GO" id="GO:0012505">
    <property type="term" value="C:endomembrane system"/>
    <property type="evidence" value="ECO:0007669"/>
    <property type="project" value="UniProtKB-SubCell"/>
</dbReference>
<accession>A0A0M8N254</accession>
<dbReference type="GO" id="GO:0006874">
    <property type="term" value="P:intracellular calcium ion homeostasis"/>
    <property type="evidence" value="ECO:0007669"/>
    <property type="project" value="TreeGrafter"/>
</dbReference>
<evidence type="ECO:0000256" key="1">
    <source>
        <dbReference type="ARBA" id="ARBA00004127"/>
    </source>
</evidence>
<evidence type="ECO:0000256" key="6">
    <source>
        <dbReference type="ARBA" id="ARBA00023065"/>
    </source>
</evidence>
<feature type="transmembrane region" description="Helical" evidence="9">
    <location>
        <begin position="729"/>
        <end position="753"/>
    </location>
</feature>
<feature type="transmembrane region" description="Helical" evidence="9">
    <location>
        <begin position="248"/>
        <end position="270"/>
    </location>
</feature>
<feature type="region of interest" description="Disordered" evidence="8">
    <location>
        <begin position="399"/>
        <end position="458"/>
    </location>
</feature>
<feature type="transmembrane region" description="Helical" evidence="9">
    <location>
        <begin position="276"/>
        <end position="299"/>
    </location>
</feature>
<dbReference type="GO" id="GO:0000329">
    <property type="term" value="C:fungal-type vacuole membrane"/>
    <property type="evidence" value="ECO:0007669"/>
    <property type="project" value="TreeGrafter"/>
</dbReference>
<dbReference type="AlphaFoldDB" id="A0A0M8N254"/>
<feature type="compositionally biased region" description="Basic and acidic residues" evidence="8">
    <location>
        <begin position="151"/>
        <end position="167"/>
    </location>
</feature>
<evidence type="ECO:0000256" key="7">
    <source>
        <dbReference type="ARBA" id="ARBA00023136"/>
    </source>
</evidence>
<feature type="region of interest" description="Disordered" evidence="8">
    <location>
        <begin position="596"/>
        <end position="637"/>
    </location>
</feature>
<comment type="subcellular location">
    <subcellularLocation>
        <location evidence="1">Endomembrane system</location>
        <topology evidence="1">Multi-pass membrane protein</topology>
    </subcellularLocation>
</comment>
<keyword evidence="7 9" id="KW-0472">Membrane</keyword>
<evidence type="ECO:0000256" key="9">
    <source>
        <dbReference type="SAM" id="Phobius"/>
    </source>
</evidence>
<feature type="compositionally biased region" description="Gly residues" evidence="8">
    <location>
        <begin position="606"/>
        <end position="625"/>
    </location>
</feature>
<dbReference type="FunFam" id="1.20.1420.30:FF:000016">
    <property type="entry name" value="Membrane bound cation transporter"/>
    <property type="match status" value="1"/>
</dbReference>
<feature type="transmembrane region" description="Helical" evidence="9">
    <location>
        <begin position="856"/>
        <end position="878"/>
    </location>
</feature>
<gene>
    <name evidence="11" type="ORF">ESCO_000518</name>
</gene>
<dbReference type="FunFam" id="1.20.1420.30:FF:000011">
    <property type="entry name" value="Vacuolar calcium ion transporter"/>
    <property type="match status" value="1"/>
</dbReference>
<comment type="similarity">
    <text evidence="2">Belongs to the Ca(2+):cation antiporter (CaCA) (TC 2.A.19) family.</text>
</comment>
<evidence type="ECO:0000259" key="10">
    <source>
        <dbReference type="Pfam" id="PF01699"/>
    </source>
</evidence>
<dbReference type="InterPro" id="IPR004837">
    <property type="entry name" value="NaCa_Exmemb"/>
</dbReference>
<keyword evidence="5 9" id="KW-1133">Transmembrane helix</keyword>
<dbReference type="GO" id="GO:0015369">
    <property type="term" value="F:calcium:proton antiporter activity"/>
    <property type="evidence" value="ECO:0007669"/>
    <property type="project" value="TreeGrafter"/>
</dbReference>
<feature type="region of interest" description="Disordered" evidence="8">
    <location>
        <begin position="52"/>
        <end position="136"/>
    </location>
</feature>
<dbReference type="PANTHER" id="PTHR31503">
    <property type="entry name" value="VACUOLAR CALCIUM ION TRANSPORTER"/>
    <property type="match status" value="1"/>
</dbReference>
<keyword evidence="6" id="KW-0406">Ion transport</keyword>
<feature type="region of interest" description="Disordered" evidence="8">
    <location>
        <begin position="150"/>
        <end position="174"/>
    </location>
</feature>
<evidence type="ECO:0000256" key="4">
    <source>
        <dbReference type="ARBA" id="ARBA00022692"/>
    </source>
</evidence>
<dbReference type="Proteomes" id="UP000053831">
    <property type="component" value="Unassembled WGS sequence"/>
</dbReference>
<dbReference type="OrthoDB" id="1699231at2759"/>
<dbReference type="PANTHER" id="PTHR31503:SF18">
    <property type="entry name" value="CA(2+)_H(+) EXCHANGER, PUTATIVE (EUROFUNG)-RELATED"/>
    <property type="match status" value="1"/>
</dbReference>
<feature type="domain" description="Sodium/calcium exchanger membrane region" evidence="10">
    <location>
        <begin position="217"/>
        <end position="371"/>
    </location>
</feature>
<feature type="compositionally biased region" description="Basic residues" evidence="8">
    <location>
        <begin position="509"/>
        <end position="543"/>
    </location>
</feature>
<keyword evidence="4 9" id="KW-0812">Transmembrane</keyword>
<feature type="transmembrane region" description="Helical" evidence="9">
    <location>
        <begin position="184"/>
        <end position="207"/>
    </location>
</feature>
<evidence type="ECO:0000256" key="2">
    <source>
        <dbReference type="ARBA" id="ARBA00008170"/>
    </source>
</evidence>